<evidence type="ECO:0000313" key="2">
    <source>
        <dbReference type="Proteomes" id="UP001375539"/>
    </source>
</evidence>
<gene>
    <name evidence="1" type="ORF">WKI58_35775</name>
</gene>
<proteinExistence type="predicted"/>
<evidence type="ECO:0000313" key="1">
    <source>
        <dbReference type="EMBL" id="MEJ8661805.1"/>
    </source>
</evidence>
<name>A0ACC6QU70_9ACTN</name>
<keyword evidence="2" id="KW-1185">Reference proteome</keyword>
<dbReference type="Proteomes" id="UP001375539">
    <property type="component" value="Unassembled WGS sequence"/>
</dbReference>
<protein>
    <submittedName>
        <fullName evidence="1">Uncharacterized protein</fullName>
    </submittedName>
</protein>
<accession>A0ACC6QU70</accession>
<organism evidence="1 2">
    <name type="scientific">Streptomyces pratisoli</name>
    <dbReference type="NCBI Taxonomy" id="3139917"/>
    <lineage>
        <taxon>Bacteria</taxon>
        <taxon>Bacillati</taxon>
        <taxon>Actinomycetota</taxon>
        <taxon>Actinomycetes</taxon>
        <taxon>Kitasatosporales</taxon>
        <taxon>Streptomycetaceae</taxon>
        <taxon>Streptomyces</taxon>
    </lineage>
</organism>
<reference evidence="1" key="1">
    <citation type="submission" date="2024-03" db="EMBL/GenBank/DDBJ databases">
        <title>Novel Streptomyces species of biotechnological and ecological value are a feature of Machair soil.</title>
        <authorList>
            <person name="Prole J.R."/>
            <person name="Goodfellow M."/>
            <person name="Allenby N."/>
            <person name="Ward A.C."/>
        </authorList>
    </citation>
    <scope>NUCLEOTIDE SEQUENCE</scope>
    <source>
        <strain evidence="1">MS1.AVA.4</strain>
    </source>
</reference>
<sequence length="107" mass="11363">MPIHHACEVVLGMGMRAELDGTRLLVGNPALLGHKGVALTDEAQGWTERLRRGGETFICLAHDEDLIGLLGVSAPYAPRPGPSSSSCEISASPAWCCSPATHPRPHR</sequence>
<dbReference type="EMBL" id="JBBKAI010000002">
    <property type="protein sequence ID" value="MEJ8661805.1"/>
    <property type="molecule type" value="Genomic_DNA"/>
</dbReference>
<comment type="caution">
    <text evidence="1">The sequence shown here is derived from an EMBL/GenBank/DDBJ whole genome shotgun (WGS) entry which is preliminary data.</text>
</comment>